<gene>
    <name evidence="3" type="primary">LOC100373544</name>
</gene>
<accession>A0ABM0N163</accession>
<feature type="region of interest" description="Disordered" evidence="1">
    <location>
        <begin position="1"/>
        <end position="27"/>
    </location>
</feature>
<sequence>MTNVEMSCSTQTTDKISHPSMNDTEMSYSTQTTRIVSHPSLNDVEMSCSTQTTDKISQSLLNDTEMSYLIQTTRIVSQLSVNDVEMSCSTLTTDKTSQPPSNDMEMSYLTPTTHIVPQLSLNDTEMSCSTQTTDNSNDAYSHGRSNFTRNHEINANLLQMQEVDLQPDIPAKIRKCSDEIDLQACILDEDMLYYFKHDIPMTGPSKHVLSGDENDEGYTNSLSETLEDKHVIENTDISDLVDYLNNKKSWEDLEKAEPGSMQTWDTGYFSEVEMQEI</sequence>
<keyword evidence="2" id="KW-1185">Reference proteome</keyword>
<proteinExistence type="predicted"/>
<name>A0ABM0N163_SACKO</name>
<dbReference type="GeneID" id="100373544"/>
<reference evidence="3" key="1">
    <citation type="submission" date="2025-08" db="UniProtKB">
        <authorList>
            <consortium name="RefSeq"/>
        </authorList>
    </citation>
    <scope>IDENTIFICATION</scope>
    <source>
        <tissue evidence="3">Testes</tissue>
    </source>
</reference>
<dbReference type="Proteomes" id="UP000694865">
    <property type="component" value="Unplaced"/>
</dbReference>
<organism evidence="2 3">
    <name type="scientific">Saccoglossus kowalevskii</name>
    <name type="common">Acorn worm</name>
    <dbReference type="NCBI Taxonomy" id="10224"/>
    <lineage>
        <taxon>Eukaryota</taxon>
        <taxon>Metazoa</taxon>
        <taxon>Hemichordata</taxon>
        <taxon>Enteropneusta</taxon>
        <taxon>Harrimaniidae</taxon>
        <taxon>Saccoglossus</taxon>
    </lineage>
</organism>
<protein>
    <submittedName>
        <fullName evidence="3">Uncharacterized protein LOC100373544</fullName>
    </submittedName>
</protein>
<dbReference type="RefSeq" id="XP_006826004.1">
    <property type="nucleotide sequence ID" value="XM_006825941.1"/>
</dbReference>
<evidence type="ECO:0000313" key="2">
    <source>
        <dbReference type="Proteomes" id="UP000694865"/>
    </source>
</evidence>
<evidence type="ECO:0000313" key="3">
    <source>
        <dbReference type="RefSeq" id="XP_006826004.1"/>
    </source>
</evidence>
<evidence type="ECO:0000256" key="1">
    <source>
        <dbReference type="SAM" id="MobiDB-lite"/>
    </source>
</evidence>